<protein>
    <recommendedName>
        <fullName evidence="3">Transcriptional regulator</fullName>
    </recommendedName>
</protein>
<reference evidence="1 2" key="1">
    <citation type="submission" date="2023-05" db="EMBL/GenBank/DDBJ databases">
        <title>Draft genome of Paenibacillus sp. CCS26.</title>
        <authorList>
            <person name="Akita H."/>
            <person name="Shinto Y."/>
            <person name="Kimura Z."/>
        </authorList>
    </citation>
    <scope>NUCLEOTIDE SEQUENCE [LARGE SCALE GENOMIC DNA]</scope>
    <source>
        <strain evidence="1 2">CCS26</strain>
    </source>
</reference>
<sequence>MRNIEITDKNVTLIPMDWLLIRYQKLNKKIKQPLVDAKILSEHAVIERYLADKGHFEQLELNLPRPKREEYVGVTEQMLKEYYRLQRRKERLEQEWEYLSKTCTPAETKITASYNGGGGGAGLISKPVEKAVLQPLDRLENIEREIYGISNRLAPMERALQALDYDQLRIITAKYFVTEKKKDQVLYEEELFLNRQKYYELKKTAIITIAQALRII</sequence>
<accession>A0ABQ6NQY9</accession>
<evidence type="ECO:0000313" key="2">
    <source>
        <dbReference type="Proteomes" id="UP001285921"/>
    </source>
</evidence>
<evidence type="ECO:0008006" key="3">
    <source>
        <dbReference type="Google" id="ProtNLM"/>
    </source>
</evidence>
<proteinExistence type="predicted"/>
<name>A0ABQ6NQY9_9BACL</name>
<dbReference type="RefSeq" id="WP_317981468.1">
    <property type="nucleotide sequence ID" value="NZ_BTCL01000020.1"/>
</dbReference>
<comment type="caution">
    <text evidence="1">The sequence shown here is derived from an EMBL/GenBank/DDBJ whole genome shotgun (WGS) entry which is preliminary data.</text>
</comment>
<dbReference type="EMBL" id="BTCL01000020">
    <property type="protein sequence ID" value="GMK47517.1"/>
    <property type="molecule type" value="Genomic_DNA"/>
</dbReference>
<dbReference type="Proteomes" id="UP001285921">
    <property type="component" value="Unassembled WGS sequence"/>
</dbReference>
<organism evidence="1 2">
    <name type="scientific">Paenibacillus glycanilyticus</name>
    <dbReference type="NCBI Taxonomy" id="126569"/>
    <lineage>
        <taxon>Bacteria</taxon>
        <taxon>Bacillati</taxon>
        <taxon>Bacillota</taxon>
        <taxon>Bacilli</taxon>
        <taxon>Bacillales</taxon>
        <taxon>Paenibacillaceae</taxon>
        <taxon>Paenibacillus</taxon>
    </lineage>
</organism>
<gene>
    <name evidence="1" type="ORF">PghCCS26_46470</name>
</gene>
<evidence type="ECO:0000313" key="1">
    <source>
        <dbReference type="EMBL" id="GMK47517.1"/>
    </source>
</evidence>
<keyword evidence="2" id="KW-1185">Reference proteome</keyword>